<dbReference type="InterPro" id="IPR007138">
    <property type="entry name" value="ABM_dom"/>
</dbReference>
<evidence type="ECO:0000313" key="3">
    <source>
        <dbReference type="Proteomes" id="UP000524237"/>
    </source>
</evidence>
<keyword evidence="2" id="KW-0560">Oxidoreductase</keyword>
<dbReference type="Pfam" id="PF03992">
    <property type="entry name" value="ABM"/>
    <property type="match status" value="1"/>
</dbReference>
<dbReference type="Proteomes" id="UP000524237">
    <property type="component" value="Unassembled WGS sequence"/>
</dbReference>
<keyword evidence="2" id="KW-0503">Monooxygenase</keyword>
<dbReference type="EMBL" id="JACGWU010000005">
    <property type="protein sequence ID" value="MBA8829460.1"/>
    <property type="molecule type" value="Genomic_DNA"/>
</dbReference>
<keyword evidence="3" id="KW-1185">Reference proteome</keyword>
<evidence type="ECO:0000313" key="2">
    <source>
        <dbReference type="EMBL" id="MBA8829460.1"/>
    </source>
</evidence>
<feature type="domain" description="ABM" evidence="1">
    <location>
        <begin position="2"/>
        <end position="91"/>
    </location>
</feature>
<evidence type="ECO:0000259" key="1">
    <source>
        <dbReference type="PROSITE" id="PS51725"/>
    </source>
</evidence>
<name>A0A7W3JUM7_9MICO</name>
<reference evidence="2 3" key="1">
    <citation type="submission" date="2020-07" db="EMBL/GenBank/DDBJ databases">
        <title>Sequencing the genomes of 1000 actinobacteria strains.</title>
        <authorList>
            <person name="Klenk H.-P."/>
        </authorList>
    </citation>
    <scope>NUCLEOTIDE SEQUENCE [LARGE SCALE GENOMIC DNA]</scope>
    <source>
        <strain evidence="2 3">DSM 23737</strain>
    </source>
</reference>
<protein>
    <submittedName>
        <fullName evidence="2">Heme-degrading monooxygenase HmoA</fullName>
    </submittedName>
</protein>
<dbReference type="Gene3D" id="3.30.70.100">
    <property type="match status" value="1"/>
</dbReference>
<sequence length="96" mass="11593">MITEHALLPIIHGREDEFETAFREARFIISAIPGFRNLSLSRSVESPNIYLLLVEWERLEDHTVRFRQSPDYDRWRELLHHFYEPFPVVEHYQAVL</sequence>
<dbReference type="SUPFAM" id="SSF54909">
    <property type="entry name" value="Dimeric alpha+beta barrel"/>
    <property type="match status" value="1"/>
</dbReference>
<organism evidence="2 3">
    <name type="scientific">Alpinimonas psychrophila</name>
    <dbReference type="NCBI Taxonomy" id="748908"/>
    <lineage>
        <taxon>Bacteria</taxon>
        <taxon>Bacillati</taxon>
        <taxon>Actinomycetota</taxon>
        <taxon>Actinomycetes</taxon>
        <taxon>Micrococcales</taxon>
        <taxon>Microbacteriaceae</taxon>
        <taxon>Alpinimonas</taxon>
    </lineage>
</organism>
<gene>
    <name evidence="2" type="ORF">FB555_001569</name>
</gene>
<dbReference type="GO" id="GO:0004497">
    <property type="term" value="F:monooxygenase activity"/>
    <property type="evidence" value="ECO:0007669"/>
    <property type="project" value="UniProtKB-KW"/>
</dbReference>
<dbReference type="PROSITE" id="PS51725">
    <property type="entry name" value="ABM"/>
    <property type="match status" value="1"/>
</dbReference>
<dbReference type="InterPro" id="IPR011008">
    <property type="entry name" value="Dimeric_a/b-barrel"/>
</dbReference>
<proteinExistence type="predicted"/>
<comment type="caution">
    <text evidence="2">The sequence shown here is derived from an EMBL/GenBank/DDBJ whole genome shotgun (WGS) entry which is preliminary data.</text>
</comment>
<dbReference type="AlphaFoldDB" id="A0A7W3JUM7"/>
<accession>A0A7W3JUM7</accession>
<dbReference type="RefSeq" id="WP_182484901.1">
    <property type="nucleotide sequence ID" value="NZ_JACGWU010000005.1"/>
</dbReference>